<dbReference type="EMBL" id="AB172446">
    <property type="protein sequence ID" value="BAE89508.1"/>
    <property type="molecule type" value="mRNA"/>
</dbReference>
<keyword evidence="3" id="KW-0808">Transferase</keyword>
<dbReference type="GO" id="GO:0016301">
    <property type="term" value="F:kinase activity"/>
    <property type="evidence" value="ECO:0007669"/>
    <property type="project" value="UniProtKB-KW"/>
</dbReference>
<organism evidence="3">
    <name type="scientific">Macaca fascicularis</name>
    <name type="common">Crab-eating macaque</name>
    <name type="synonym">Cynomolgus monkey</name>
    <dbReference type="NCBI Taxonomy" id="9541"/>
    <lineage>
        <taxon>Eukaryota</taxon>
        <taxon>Metazoa</taxon>
        <taxon>Chordata</taxon>
        <taxon>Craniata</taxon>
        <taxon>Vertebrata</taxon>
        <taxon>Euteleostomi</taxon>
        <taxon>Mammalia</taxon>
        <taxon>Eutheria</taxon>
        <taxon>Euarchontoglires</taxon>
        <taxon>Primates</taxon>
        <taxon>Haplorrhini</taxon>
        <taxon>Catarrhini</taxon>
        <taxon>Cercopithecidae</taxon>
        <taxon>Cercopithecinae</taxon>
        <taxon>Macaca</taxon>
    </lineage>
</organism>
<keyword evidence="2" id="KW-1133">Transmembrane helix</keyword>
<reference evidence="3" key="1">
    <citation type="journal article" date="2007" name="PLoS Biol.">
        <title>Rate of evolution in brain-expressed genes in humans and other primates.</title>
        <authorList>
            <person name="Wang H.-Y."/>
            <person name="Chien H.-C."/>
            <person name="Osada N."/>
            <person name="Hashimoto K."/>
            <person name="Sugano S."/>
            <person name="Gojobori T."/>
            <person name="Chou C.-K."/>
            <person name="Tsai S.-F."/>
            <person name="Wu C.-I."/>
            <person name="Shen C.-K.J."/>
        </authorList>
    </citation>
    <scope>NUCLEOTIDE SEQUENCE</scope>
</reference>
<feature type="transmembrane region" description="Helical" evidence="2">
    <location>
        <begin position="6"/>
        <end position="25"/>
    </location>
</feature>
<proteinExistence type="evidence at transcript level"/>
<keyword evidence="2" id="KW-0812">Transmembrane</keyword>
<name>I7GI94_MACFA</name>
<evidence type="ECO:0000256" key="2">
    <source>
        <dbReference type="SAM" id="Phobius"/>
    </source>
</evidence>
<feature type="compositionally biased region" description="Low complexity" evidence="1">
    <location>
        <begin position="86"/>
        <end position="97"/>
    </location>
</feature>
<evidence type="ECO:0000256" key="1">
    <source>
        <dbReference type="SAM" id="MobiDB-lite"/>
    </source>
</evidence>
<keyword evidence="2" id="KW-0472">Membrane</keyword>
<accession>I7GI94</accession>
<keyword evidence="3" id="KW-0418">Kinase</keyword>
<protein>
    <submittedName>
        <fullName evidence="3">Macaca fascicularis brain cDNA clone: QflA-18146, similar to human MAP/microtubule affinity-regulating kinase 3 (MARK3), mRNA, RefSeq: NM_002376.4</fullName>
    </submittedName>
</protein>
<evidence type="ECO:0000313" key="3">
    <source>
        <dbReference type="EMBL" id="BAE89508.1"/>
    </source>
</evidence>
<feature type="region of interest" description="Disordered" evidence="1">
    <location>
        <begin position="50"/>
        <end position="97"/>
    </location>
</feature>
<dbReference type="AlphaFoldDB" id="I7GI94"/>
<feature type="compositionally biased region" description="Basic and acidic residues" evidence="1">
    <location>
        <begin position="61"/>
        <end position="70"/>
    </location>
</feature>
<sequence length="97" mass="10801">MVSAHSPRQACLALHFLHILLRLLFFRRRRRRCVEARELKFAARRAGVEKEARGPGIAGRPEARGRRRAEAGSSPQARLRHCRPPGLLASAAGAGRE</sequence>